<keyword evidence="2 7" id="KW-0812">Transmembrane</keyword>
<dbReference type="PANTHER" id="PTHR31566">
    <property type="entry name" value="CYTOCHROME C BIOGENESIS PROTEIN CCS1, CHLOROPLASTIC"/>
    <property type="match status" value="1"/>
</dbReference>
<dbReference type="STRING" id="582515.KR51_00028570"/>
<keyword evidence="5 7" id="KW-0472">Membrane</keyword>
<comment type="caution">
    <text evidence="9">The sequence shown here is derived from an EMBL/GenBank/DDBJ whole genome shotgun (WGS) entry which is preliminary data.</text>
</comment>
<dbReference type="GO" id="GO:0016020">
    <property type="term" value="C:membrane"/>
    <property type="evidence" value="ECO:0007669"/>
    <property type="project" value="UniProtKB-SubCell"/>
</dbReference>
<dbReference type="InParanoid" id="U5DLN1"/>
<dbReference type="GO" id="GO:0017004">
    <property type="term" value="P:cytochrome complex assembly"/>
    <property type="evidence" value="ECO:0007669"/>
    <property type="project" value="UniProtKB-KW"/>
</dbReference>
<feature type="domain" description="ResB-like" evidence="8">
    <location>
        <begin position="452"/>
        <end position="529"/>
    </location>
</feature>
<dbReference type="PATRIC" id="fig|582515.4.peg.3210"/>
<dbReference type="Proteomes" id="UP000016960">
    <property type="component" value="Unassembled WGS sequence"/>
</dbReference>
<dbReference type="InterPro" id="IPR007816">
    <property type="entry name" value="ResB-like_domain"/>
</dbReference>
<proteinExistence type="predicted"/>
<dbReference type="eggNOG" id="COG1333">
    <property type="taxonomic scope" value="Bacteria"/>
</dbReference>
<dbReference type="Pfam" id="PF05140">
    <property type="entry name" value="ResB"/>
    <property type="match status" value="1"/>
</dbReference>
<keyword evidence="3" id="KW-0201">Cytochrome c-type biogenesis</keyword>
<evidence type="ECO:0000256" key="4">
    <source>
        <dbReference type="ARBA" id="ARBA00022989"/>
    </source>
</evidence>
<evidence type="ECO:0000256" key="2">
    <source>
        <dbReference type="ARBA" id="ARBA00022692"/>
    </source>
</evidence>
<dbReference type="OrthoDB" id="524291at2"/>
<evidence type="ECO:0000259" key="8">
    <source>
        <dbReference type="Pfam" id="PF05140"/>
    </source>
</evidence>
<comment type="subcellular location">
    <subcellularLocation>
        <location evidence="1">Membrane</location>
        <topology evidence="1">Multi-pass membrane protein</topology>
    </subcellularLocation>
</comment>
<reference evidence="9 10" key="1">
    <citation type="submission" date="2013-05" db="EMBL/GenBank/DDBJ databases">
        <title>Draft genome sequence of Rubidibacter lacunae KORDI 51-2.</title>
        <authorList>
            <person name="Choi D.H."/>
            <person name="Noh J.H."/>
            <person name="Kwon K.-K."/>
            <person name="Lee J.-H."/>
            <person name="Ryu J.-Y."/>
        </authorList>
    </citation>
    <scope>NUCLEOTIDE SEQUENCE [LARGE SCALE GENOMIC DNA]</scope>
    <source>
        <strain evidence="9 10">KORDI 51-2</strain>
    </source>
</reference>
<feature type="transmembrane region" description="Helical" evidence="7">
    <location>
        <begin position="12"/>
        <end position="32"/>
    </location>
</feature>
<evidence type="ECO:0000256" key="6">
    <source>
        <dbReference type="SAM" id="MobiDB-lite"/>
    </source>
</evidence>
<evidence type="ECO:0000256" key="1">
    <source>
        <dbReference type="ARBA" id="ARBA00004141"/>
    </source>
</evidence>
<feature type="transmembrane region" description="Helical" evidence="7">
    <location>
        <begin position="44"/>
        <end position="64"/>
    </location>
</feature>
<name>U5DLN1_9CHRO</name>
<feature type="transmembrane region" description="Helical" evidence="7">
    <location>
        <begin position="85"/>
        <end position="108"/>
    </location>
</feature>
<feature type="transmembrane region" description="Helical" evidence="7">
    <location>
        <begin position="534"/>
        <end position="557"/>
    </location>
</feature>
<keyword evidence="4 7" id="KW-1133">Transmembrane helix</keyword>
<evidence type="ECO:0000256" key="5">
    <source>
        <dbReference type="ARBA" id="ARBA00023136"/>
    </source>
</evidence>
<evidence type="ECO:0000313" key="10">
    <source>
        <dbReference type="Proteomes" id="UP000016960"/>
    </source>
</evidence>
<organism evidence="9 10">
    <name type="scientific">Rubidibacter lacunae KORDI 51-2</name>
    <dbReference type="NCBI Taxonomy" id="582515"/>
    <lineage>
        <taxon>Bacteria</taxon>
        <taxon>Bacillati</taxon>
        <taxon>Cyanobacteriota</taxon>
        <taxon>Cyanophyceae</taxon>
        <taxon>Oscillatoriophycideae</taxon>
        <taxon>Chroococcales</taxon>
        <taxon>Aphanothecaceae</taxon>
        <taxon>Rubidibacter</taxon>
    </lineage>
</organism>
<evidence type="ECO:0000313" key="9">
    <source>
        <dbReference type="EMBL" id="ERN40600.1"/>
    </source>
</evidence>
<dbReference type="InterPro" id="IPR023494">
    <property type="entry name" value="Cyt_c_bgen_Ccs1/CcsB/ResB"/>
</dbReference>
<dbReference type="AlphaFoldDB" id="U5DLN1"/>
<feature type="region of interest" description="Disordered" evidence="6">
    <location>
        <begin position="571"/>
        <end position="599"/>
    </location>
</feature>
<dbReference type="EMBL" id="ASSJ01000074">
    <property type="protein sequence ID" value="ERN40600.1"/>
    <property type="molecule type" value="Genomic_DNA"/>
</dbReference>
<gene>
    <name evidence="9" type="ORF">KR51_00028570</name>
</gene>
<keyword evidence="10" id="KW-1185">Reference proteome</keyword>
<evidence type="ECO:0000256" key="3">
    <source>
        <dbReference type="ARBA" id="ARBA00022748"/>
    </source>
</evidence>
<evidence type="ECO:0000256" key="7">
    <source>
        <dbReference type="SAM" id="Phobius"/>
    </source>
</evidence>
<dbReference type="RefSeq" id="WP_022608392.1">
    <property type="nucleotide sequence ID" value="NZ_ASSJ01000074.1"/>
</dbReference>
<sequence length="599" mass="65531">MTAKFVRFLGSVRLAVPLLVAIAVISIAATFYESTVGSSVVQQAVYKSPWFGALMFLLAVNLGVSTLSRYPWRGPRKIGFALTHWGLIAIIAGSAAVIHLCVEGMLLVRTDSEPNNQVRLQGEVLDVIDPDGMQQQADIFVRADGSIYPPQVGDLSVSGYTESAIASATFANDGAVRNPAVRLRLESDRMGQTLERWLALAPAGYVRVTVGPAQLEIRRAADEDDLERLLSPPSDEAWGTLELKVAGETAVLDVREQLGQTVRLADAIAVRVVRVFPDFRLDADNHPTTVSQEFRNPALQLEVSAHGQRERWFVYGRGFEPTRSGNDIALTASYAAPQITASDYFRIAIAPSDKLLYAARSSQGFKRGELSLGESVTPGWADFRITAIERRDRARLVRRTVPVTPVAAGTMSTEAAPALHVVASDGSNTWLPWGEPATLSTAGGDYVAAFSPKRLQLPFWVKLDDFIVERNEGSDSVAMWTSRVTLLDPQRNEIARRNVWMNHPTWFRGWKLAQASWNPGDLQQSTLQLKREPWWVTALTWSGSLLVVSGIATMFYGPALAKQLRRRTQPKAIAPGVDPGIEPGGDRVEPEAAPIAAGR</sequence>
<protein>
    <submittedName>
        <fullName evidence="9">ResB-like family</fullName>
    </submittedName>
</protein>
<accession>U5DLN1</accession>